<dbReference type="InterPro" id="IPR020941">
    <property type="entry name" value="SUFU-like_domain"/>
</dbReference>
<dbReference type="RefSeq" id="WP_187028215.1">
    <property type="nucleotide sequence ID" value="NZ_AP023420.1"/>
</dbReference>
<feature type="domain" description="Suppressor of fused-like" evidence="1">
    <location>
        <begin position="68"/>
        <end position="246"/>
    </location>
</feature>
<dbReference type="EMBL" id="AP023420">
    <property type="protein sequence ID" value="BCK83553.1"/>
    <property type="molecule type" value="Genomic_DNA"/>
</dbReference>
<organism evidence="2 3">
    <name type="scientific">Pusillibacter faecalis</name>
    <dbReference type="NCBI Taxonomy" id="2714358"/>
    <lineage>
        <taxon>Bacteria</taxon>
        <taxon>Bacillati</taxon>
        <taxon>Bacillota</taxon>
        <taxon>Clostridia</taxon>
        <taxon>Eubacteriales</taxon>
        <taxon>Oscillospiraceae</taxon>
        <taxon>Pusillibacter</taxon>
    </lineage>
</organism>
<protein>
    <recommendedName>
        <fullName evidence="1">Suppressor of fused-like domain-containing protein</fullName>
    </recommendedName>
</protein>
<reference evidence="2" key="1">
    <citation type="submission" date="2020-09" db="EMBL/GenBank/DDBJ databases">
        <title>New species isolated from human feces.</title>
        <authorList>
            <person name="Kitahara M."/>
            <person name="Shigeno Y."/>
            <person name="Shime M."/>
            <person name="Matsumoto Y."/>
            <person name="Nakamura S."/>
            <person name="Motooka D."/>
            <person name="Fukuoka S."/>
            <person name="Nishikawa H."/>
            <person name="Benno Y."/>
        </authorList>
    </citation>
    <scope>NUCLEOTIDE SEQUENCE</scope>
    <source>
        <strain evidence="2">MM59</strain>
    </source>
</reference>
<dbReference type="KEGG" id="pfaa:MM59RIKEN_08720"/>
<keyword evidence="3" id="KW-1185">Reference proteome</keyword>
<evidence type="ECO:0000313" key="2">
    <source>
        <dbReference type="EMBL" id="BCK83553.1"/>
    </source>
</evidence>
<dbReference type="Pfam" id="PF05076">
    <property type="entry name" value="SUFU"/>
    <property type="match status" value="1"/>
</dbReference>
<gene>
    <name evidence="2" type="ORF">MM59RIKEN_08720</name>
</gene>
<evidence type="ECO:0000259" key="1">
    <source>
        <dbReference type="Pfam" id="PF05076"/>
    </source>
</evidence>
<evidence type="ECO:0000313" key="3">
    <source>
        <dbReference type="Proteomes" id="UP000679848"/>
    </source>
</evidence>
<sequence length="258" mass="29799">MGFLDKFRKKPRVTPGGSPIYRYETPEEPGWRPPESVGAYAEEITEHFEALFPGRESFVFHELISDLVHIDINIMRPTEKQDFYVLYTTGMSDLPMTLPDELSDREDLKYAELYLFLPGSWDLGKEFSLSSDMPESSYWPVRMLKFLARFPHEYETWLGWGHTVPNGPEYTPLCDGVGFGGVVLSWTGEDNRLGGLNAEDGRKINFYSVIPAYKEEIEYKLKYGMEGLDKVFCEKQLPMILDIHRPNLCPDFKEVLDQ</sequence>
<dbReference type="AlphaFoldDB" id="A0A810QGC8"/>
<dbReference type="Proteomes" id="UP000679848">
    <property type="component" value="Chromosome"/>
</dbReference>
<accession>A0A810QGC8</accession>
<name>A0A810QGC8_9FIRM</name>
<proteinExistence type="predicted"/>